<dbReference type="Pfam" id="PF10011">
    <property type="entry name" value="DUF2254"/>
    <property type="match status" value="1"/>
</dbReference>
<keyword evidence="2" id="KW-1185">Reference proteome</keyword>
<evidence type="ECO:0000313" key="1">
    <source>
        <dbReference type="EMBL" id="MBB5428943.1"/>
    </source>
</evidence>
<dbReference type="Proteomes" id="UP000592780">
    <property type="component" value="Unassembled WGS sequence"/>
</dbReference>
<sequence length="463" mass="51228">MAWNRRYSLNSYVRSALWVVPILALLAALALNRASEFVVQWVAMRGGYDLRHGFLDVSMEEAHAILDRVFTLNLSCLVFTFGSLLVAIQVAGGQYTPRIIATTLLRDNVIRWIVGLFVFSLLWTHRTMTEIGQTHLVPQLQVLVTTIVGLGSLMAFIVLIDYSARLLRPVALVGRIAEHGFAVIESIYPNSELDERAASRSASIPSALHTSQTCVSSGTSVVYYDGKSGVVLAANLKALVREATIAGCVIEFAVQIGDFLATDEPLFYIHRNHQTVDARRLQNFVALGTERTMEQDPMFAFRIEADIALKALSPAINDPTTAVLALDQLHRLLRLVGKQSLANREVKDAAGNTRVLFRTPDWEDYVHISFREIRRCGAGSLQIERRLRAMIENLIRTLPASRHDALTCELDLLNAQIVDSQDYESDRQLAGIPDTQGLGGTWYRSSTATKAEQSTSNAVSDTG</sequence>
<name>A0A6I1Q2A1_PARAM</name>
<dbReference type="InterPro" id="IPR018723">
    <property type="entry name" value="DUF2254_membrane"/>
</dbReference>
<dbReference type="OrthoDB" id="2955631at2"/>
<organism evidence="1 2">
    <name type="scientific">Paraburkholderia atlantica</name>
    <dbReference type="NCBI Taxonomy" id="2654982"/>
    <lineage>
        <taxon>Bacteria</taxon>
        <taxon>Pseudomonadati</taxon>
        <taxon>Pseudomonadota</taxon>
        <taxon>Betaproteobacteria</taxon>
        <taxon>Burkholderiales</taxon>
        <taxon>Burkholderiaceae</taxon>
        <taxon>Paraburkholderia</taxon>
    </lineage>
</organism>
<protein>
    <submittedName>
        <fullName evidence="1">Putative membrane protein</fullName>
    </submittedName>
</protein>
<dbReference type="AlphaFoldDB" id="A0A6I1Q2A1"/>
<dbReference type="EMBL" id="JACHDD010000017">
    <property type="protein sequence ID" value="MBB5428943.1"/>
    <property type="molecule type" value="Genomic_DNA"/>
</dbReference>
<accession>A0A6I1Q2A1</accession>
<gene>
    <name evidence="1" type="ORF">HDG40_007138</name>
</gene>
<evidence type="ECO:0000313" key="2">
    <source>
        <dbReference type="Proteomes" id="UP000592780"/>
    </source>
</evidence>
<comment type="caution">
    <text evidence="1">The sequence shown here is derived from an EMBL/GenBank/DDBJ whole genome shotgun (WGS) entry which is preliminary data.</text>
</comment>
<reference evidence="1 2" key="1">
    <citation type="submission" date="2020-08" db="EMBL/GenBank/DDBJ databases">
        <title>Genomic Encyclopedia of Type Strains, Phase IV (KMG-V): Genome sequencing to study the core and pangenomes of soil and plant-associated prokaryotes.</title>
        <authorList>
            <person name="Whitman W."/>
        </authorList>
    </citation>
    <scope>NUCLEOTIDE SEQUENCE [LARGE SCALE GENOMIC DNA]</scope>
    <source>
        <strain evidence="1 2">JPY158</strain>
    </source>
</reference>
<dbReference type="RefSeq" id="WP_018432985.1">
    <property type="nucleotide sequence ID" value="NZ_JACHDD010000017.1"/>
</dbReference>
<proteinExistence type="predicted"/>